<reference evidence="1" key="2">
    <citation type="journal article" date="2022" name="New Phytol.">
        <title>Evolutionary transition to the ectomycorrhizal habit in the genomes of a hyperdiverse lineage of mushroom-forming fungi.</title>
        <authorList>
            <person name="Looney B."/>
            <person name="Miyauchi S."/>
            <person name="Morin E."/>
            <person name="Drula E."/>
            <person name="Courty P.E."/>
            <person name="Kohler A."/>
            <person name="Kuo A."/>
            <person name="LaButti K."/>
            <person name="Pangilinan J."/>
            <person name="Lipzen A."/>
            <person name="Riley R."/>
            <person name="Andreopoulos W."/>
            <person name="He G."/>
            <person name="Johnson J."/>
            <person name="Nolan M."/>
            <person name="Tritt A."/>
            <person name="Barry K.W."/>
            <person name="Grigoriev I.V."/>
            <person name="Nagy L.G."/>
            <person name="Hibbett D."/>
            <person name="Henrissat B."/>
            <person name="Matheny P.B."/>
            <person name="Labbe J."/>
            <person name="Martin F.M."/>
        </authorList>
    </citation>
    <scope>NUCLEOTIDE SEQUENCE</scope>
    <source>
        <strain evidence="1">HHB10654</strain>
    </source>
</reference>
<proteinExistence type="predicted"/>
<reference evidence="1" key="1">
    <citation type="submission" date="2021-03" db="EMBL/GenBank/DDBJ databases">
        <authorList>
            <consortium name="DOE Joint Genome Institute"/>
            <person name="Ahrendt S."/>
            <person name="Looney B.P."/>
            <person name="Miyauchi S."/>
            <person name="Morin E."/>
            <person name="Drula E."/>
            <person name="Courty P.E."/>
            <person name="Chicoki N."/>
            <person name="Fauchery L."/>
            <person name="Kohler A."/>
            <person name="Kuo A."/>
            <person name="Labutti K."/>
            <person name="Pangilinan J."/>
            <person name="Lipzen A."/>
            <person name="Riley R."/>
            <person name="Andreopoulos W."/>
            <person name="He G."/>
            <person name="Johnson J."/>
            <person name="Barry K.W."/>
            <person name="Grigoriev I.V."/>
            <person name="Nagy L."/>
            <person name="Hibbett D."/>
            <person name="Henrissat B."/>
            <person name="Matheny P.B."/>
            <person name="Labbe J."/>
            <person name="Martin F."/>
        </authorList>
    </citation>
    <scope>NUCLEOTIDE SEQUENCE</scope>
    <source>
        <strain evidence="1">HHB10654</strain>
    </source>
</reference>
<name>A0ACB8SZT0_9AGAM</name>
<gene>
    <name evidence="1" type="ORF">BV25DRAFT_1916791</name>
</gene>
<evidence type="ECO:0000313" key="2">
    <source>
        <dbReference type="Proteomes" id="UP000814140"/>
    </source>
</evidence>
<dbReference type="Proteomes" id="UP000814140">
    <property type="component" value="Unassembled WGS sequence"/>
</dbReference>
<keyword evidence="2" id="KW-1185">Reference proteome</keyword>
<protein>
    <submittedName>
        <fullName evidence="1">Uncharacterized protein</fullName>
    </submittedName>
</protein>
<organism evidence="1 2">
    <name type="scientific">Artomyces pyxidatus</name>
    <dbReference type="NCBI Taxonomy" id="48021"/>
    <lineage>
        <taxon>Eukaryota</taxon>
        <taxon>Fungi</taxon>
        <taxon>Dikarya</taxon>
        <taxon>Basidiomycota</taxon>
        <taxon>Agaricomycotina</taxon>
        <taxon>Agaricomycetes</taxon>
        <taxon>Russulales</taxon>
        <taxon>Auriscalpiaceae</taxon>
        <taxon>Artomyces</taxon>
    </lineage>
</organism>
<evidence type="ECO:0000313" key="1">
    <source>
        <dbReference type="EMBL" id="KAI0061410.1"/>
    </source>
</evidence>
<sequence length="1316" mass="147565">MATLQDRPFSKDYSGLINQSVIAGCIVGILVTAHEFMKRKRRGRPVEGLGSVESWEFGYLYQGRSWAKNPSPPTPKGWPLAWVKEVTLLPEDKLNELRGVDAALYIRWLRACMYYALLQTFTTVPILLPIHVHFSDGSVSPRSMTRASISSLVGTRTGMSLLWIHLCLLFWVTLSWMATLIWIARGAFHFRKIKIDAAAARAASTAQEEEYSQYHPHPHPQYPFQSLPTLYDDKSNRGLRLRTVMVTNVPLTLRSEKELTEYFQYYLSRRIALPSVAITSSTRPGFVNKAAAYLFNHAKHIPDHLPHLHGHSLGDVVERANLPQKTQEVPVVTRVVIARKMTELASLLERREEFLRRIETAHIGLAKRALSAVKHALEERDEAKHGVHSRGLFRRAAQEPDGVAEAEQGEADMDLLIKELEPFLDDFGLRKLDESVSAHTHLKHKTIWEALHALPRHVLDPYQPLVHLSTFFRGKTVPAIDYYAAKLSLLTLLITENRAKAVVDYDPVSTAFVTFATPSDARRACKYLAVHPNNPLMCVVAMAPGYEDLDWTRIMKSTYKAEFIKDWVVNVGVWAFTLLWLFPVSFLVTLVSIQNISAYWPGLYHYLQHHDWEEELIQSFLPTLLVSLLTLLIPILLLLIAKKAHTIFTLSELHDRIMTRYYKFLIVNVLVFFCVGTATLQSFLVSFATSSQGNRNVLNIVSSSFPSAGPFYVGWMIFTTGIHSGLELSLYASWCAVGLPLFMYPSTKRQITPRKRTVRIRPRTFNYYYWLPNHLLVIHVILVFSVLNPLVIPFGFIYFMVEKTVITNQLLHVYAKNYEANGRTLLIRMIRYSLDGLVFAQGVFLAYMAVLRKEVNVALSAVLIVFTVVVKIVMTRICRAMYERDDLIEANIICGFNNSNDATEDPVNGDSDEEPEDVTSRPPPGSSRIWDTLRLSTRFPFAYATFPTRARHPLNRRPNPFPPPDSPCIMEAKGSRVDALDVARSPMEKSSVLQIDPHVANGPLASKAAPLVSVHPPHPTWNDESDVNHPYDNPYYTQPITDSLWLPRNPCGLLDLDDTVDVQEPLTTTPQPPAQIESWLAPAAVGSGTPAARPAGERGTAGLGSAGLGSAGPASPSSLMEAIRSPTGSLPRQLSGREEILLPSRIASRVGAGVVDEQVNVDYSLQRRPSLFNRNRSSSRGSIGTAASSGRPYTNGHTRPFTSSTSLGRPYRGAQSYFASTSNPLDRRAASHDPEAAVRPDAHMQVAFATASVQSLQHTTRTAEPGTVTAHEAVFVEVKAEERVAAEERLRQEEQEVQQQTRMRPWWSRAFFSKAH</sequence>
<dbReference type="EMBL" id="MU277212">
    <property type="protein sequence ID" value="KAI0061410.1"/>
    <property type="molecule type" value="Genomic_DNA"/>
</dbReference>
<comment type="caution">
    <text evidence="1">The sequence shown here is derived from an EMBL/GenBank/DDBJ whole genome shotgun (WGS) entry which is preliminary data.</text>
</comment>
<accession>A0ACB8SZT0</accession>